<accession>A0ABS8WPZ8</accession>
<keyword evidence="5" id="KW-0472">Membrane</keyword>
<evidence type="ECO:0000256" key="4">
    <source>
        <dbReference type="ARBA" id="ARBA00022989"/>
    </source>
</evidence>
<keyword evidence="4" id="KW-1133">Transmembrane helix</keyword>
<dbReference type="EMBL" id="JACEIK010008736">
    <property type="protein sequence ID" value="MCE3051565.1"/>
    <property type="molecule type" value="Genomic_DNA"/>
</dbReference>
<keyword evidence="3" id="KW-0812">Transmembrane</keyword>
<dbReference type="PANTHER" id="PTHR45724:SF13">
    <property type="entry name" value="AQUAPORIN NIP1-1-RELATED"/>
    <property type="match status" value="1"/>
</dbReference>
<reference evidence="6 7" key="1">
    <citation type="journal article" date="2021" name="BMC Genomics">
        <title>Datura genome reveals duplications of psychoactive alkaloid biosynthetic genes and high mutation rate following tissue culture.</title>
        <authorList>
            <person name="Rajewski A."/>
            <person name="Carter-House D."/>
            <person name="Stajich J."/>
            <person name="Litt A."/>
        </authorList>
    </citation>
    <scope>NUCLEOTIDE SEQUENCE [LARGE SCALE GENOMIC DNA]</scope>
    <source>
        <strain evidence="6">AR-01</strain>
    </source>
</reference>
<dbReference type="Gene3D" id="1.20.1080.10">
    <property type="entry name" value="Glycerol uptake facilitator protein"/>
    <property type="match status" value="1"/>
</dbReference>
<comment type="caution">
    <text evidence="6">The sequence shown here is derived from an EMBL/GenBank/DDBJ whole genome shotgun (WGS) entry which is preliminary data.</text>
</comment>
<dbReference type="Proteomes" id="UP000823775">
    <property type="component" value="Unassembled WGS sequence"/>
</dbReference>
<keyword evidence="2" id="KW-0813">Transport</keyword>
<evidence type="ECO:0000256" key="1">
    <source>
        <dbReference type="ARBA" id="ARBA00004141"/>
    </source>
</evidence>
<organism evidence="6 7">
    <name type="scientific">Datura stramonium</name>
    <name type="common">Jimsonweed</name>
    <name type="synonym">Common thornapple</name>
    <dbReference type="NCBI Taxonomy" id="4076"/>
    <lineage>
        <taxon>Eukaryota</taxon>
        <taxon>Viridiplantae</taxon>
        <taxon>Streptophyta</taxon>
        <taxon>Embryophyta</taxon>
        <taxon>Tracheophyta</taxon>
        <taxon>Spermatophyta</taxon>
        <taxon>Magnoliopsida</taxon>
        <taxon>eudicotyledons</taxon>
        <taxon>Gunneridae</taxon>
        <taxon>Pentapetalae</taxon>
        <taxon>asterids</taxon>
        <taxon>lamiids</taxon>
        <taxon>Solanales</taxon>
        <taxon>Solanaceae</taxon>
        <taxon>Solanoideae</taxon>
        <taxon>Datureae</taxon>
        <taxon>Datura</taxon>
    </lineage>
</organism>
<keyword evidence="7" id="KW-1185">Reference proteome</keyword>
<gene>
    <name evidence="6" type="ORF">HAX54_050225</name>
</gene>
<proteinExistence type="predicted"/>
<comment type="subcellular location">
    <subcellularLocation>
        <location evidence="1">Membrane</location>
        <topology evidence="1">Multi-pass membrane protein</topology>
    </subcellularLocation>
</comment>
<evidence type="ECO:0000256" key="3">
    <source>
        <dbReference type="ARBA" id="ARBA00022692"/>
    </source>
</evidence>
<dbReference type="PANTHER" id="PTHR45724">
    <property type="entry name" value="AQUAPORIN NIP2-1"/>
    <property type="match status" value="1"/>
</dbReference>
<dbReference type="SUPFAM" id="SSF81338">
    <property type="entry name" value="Aquaporin-like"/>
    <property type="match status" value="1"/>
</dbReference>
<evidence type="ECO:0000313" key="7">
    <source>
        <dbReference type="Proteomes" id="UP000823775"/>
    </source>
</evidence>
<name>A0ABS8WPZ8_DATST</name>
<dbReference type="InterPro" id="IPR034294">
    <property type="entry name" value="Aquaporin_transptr"/>
</dbReference>
<sequence>MLEAGGDGHGLLRWPHIWCSFSLLCCAASIGELADLCCQNNRPLLNVMLPGPTAGAIAGAWVYNIIRFTSNKPLREITKVGSFLSNKLSDSSLSSGCSETISLLKVAHSSNSLILLFAPSKRNSSLQGLDAMVMIYTVEMFPGAHFNPANMLLSLLHVKRITWRHVPAYISAVGGATVTVGELTGLVIGAVVTVNSILAGTIAFFSEKEVQTPVLKGSIYSKGIPPPGWNSAR</sequence>
<evidence type="ECO:0000313" key="6">
    <source>
        <dbReference type="EMBL" id="MCE3051565.1"/>
    </source>
</evidence>
<evidence type="ECO:0000256" key="5">
    <source>
        <dbReference type="ARBA" id="ARBA00023136"/>
    </source>
</evidence>
<evidence type="ECO:0000256" key="2">
    <source>
        <dbReference type="ARBA" id="ARBA00022448"/>
    </source>
</evidence>
<protein>
    <submittedName>
        <fullName evidence="6">Uncharacterized protein</fullName>
    </submittedName>
</protein>
<dbReference type="InterPro" id="IPR023271">
    <property type="entry name" value="Aquaporin-like"/>
</dbReference>